<keyword evidence="2" id="KW-1185">Reference proteome</keyword>
<dbReference type="RefSeq" id="WP_132277350.1">
    <property type="nucleotide sequence ID" value="NZ_JAOBST010000013.1"/>
</dbReference>
<dbReference type="EMBL" id="SMMX01000006">
    <property type="protein sequence ID" value="TDA21933.1"/>
    <property type="molecule type" value="Genomic_DNA"/>
</dbReference>
<dbReference type="AlphaFoldDB" id="A0A4R4FGJ4"/>
<evidence type="ECO:0000313" key="2">
    <source>
        <dbReference type="Proteomes" id="UP000295710"/>
    </source>
</evidence>
<reference evidence="1 2" key="1">
    <citation type="journal article" date="2016" name="Nat. Microbiol.">
        <title>The Mouse Intestinal Bacterial Collection (miBC) provides host-specific insight into cultured diversity and functional potential of the gut microbiota.</title>
        <authorList>
            <person name="Lagkouvardos I."/>
            <person name="Pukall R."/>
            <person name="Abt B."/>
            <person name="Foesel B.U."/>
            <person name="Meier-Kolthoff J.P."/>
            <person name="Kumar N."/>
            <person name="Bresciani A."/>
            <person name="Martinez I."/>
            <person name="Just S."/>
            <person name="Ziegler C."/>
            <person name="Brugiroux S."/>
            <person name="Garzetti D."/>
            <person name="Wenning M."/>
            <person name="Bui T.P."/>
            <person name="Wang J."/>
            <person name="Hugenholtz F."/>
            <person name="Plugge C.M."/>
            <person name="Peterson D.A."/>
            <person name="Hornef M.W."/>
            <person name="Baines J.F."/>
            <person name="Smidt H."/>
            <person name="Walter J."/>
            <person name="Kristiansen K."/>
            <person name="Nielsen H.B."/>
            <person name="Haller D."/>
            <person name="Overmann J."/>
            <person name="Stecher B."/>
            <person name="Clavel T."/>
        </authorList>
    </citation>
    <scope>NUCLEOTIDE SEQUENCE [LARGE SCALE GENOMIC DNA]</scope>
    <source>
        <strain evidence="1 2">DSM 28560</strain>
    </source>
</reference>
<dbReference type="Proteomes" id="UP000295710">
    <property type="component" value="Unassembled WGS sequence"/>
</dbReference>
<comment type="caution">
    <text evidence="1">The sequence shown here is derived from an EMBL/GenBank/DDBJ whole genome shotgun (WGS) entry which is preliminary data.</text>
</comment>
<gene>
    <name evidence="1" type="ORF">E1963_09235</name>
</gene>
<organism evidence="1 2">
    <name type="scientific">Extibacter muris</name>
    <dbReference type="NCBI Taxonomy" id="1796622"/>
    <lineage>
        <taxon>Bacteria</taxon>
        <taxon>Bacillati</taxon>
        <taxon>Bacillota</taxon>
        <taxon>Clostridia</taxon>
        <taxon>Lachnospirales</taxon>
        <taxon>Lachnospiraceae</taxon>
        <taxon>Extibacter</taxon>
    </lineage>
</organism>
<sequence>MKNILTAGGIALPAPVSITVNDELIWTADTGRLMDATMAGAVIAEKKTVSIKWGILPEQDVVTIRKRIVAGFFPITFHDDGADITIYVYRSTIAKEQIGTLGDGIFWYRSVTVDLVER</sequence>
<proteinExistence type="predicted"/>
<protein>
    <submittedName>
        <fullName evidence="1">Uncharacterized protein</fullName>
    </submittedName>
</protein>
<evidence type="ECO:0000313" key="1">
    <source>
        <dbReference type="EMBL" id="TDA21933.1"/>
    </source>
</evidence>
<name>A0A4R4FGJ4_9FIRM</name>
<accession>A0A4R4FGJ4</accession>